<keyword evidence="5 10" id="KW-0328">Glycosyltransferase</keyword>
<reference evidence="12 13" key="1">
    <citation type="submission" date="2024-01" db="EMBL/GenBank/DDBJ databases">
        <title>Multi-omics insights into the function and evolution of sodium benzoate biodegradation pathways in Benzoatithermus flavus gen. nov., sp. nov. from hot spring.</title>
        <authorList>
            <person name="Hu C.-J."/>
            <person name="Li W.-J."/>
        </authorList>
    </citation>
    <scope>NUCLEOTIDE SEQUENCE [LARGE SCALE GENOMIC DNA]</scope>
    <source>
        <strain evidence="12 13">SYSU G07066</strain>
    </source>
</reference>
<evidence type="ECO:0000256" key="7">
    <source>
        <dbReference type="ARBA" id="ARBA00023277"/>
    </source>
</evidence>
<protein>
    <recommendedName>
        <fullName evidence="4 10">4-alpha-glucanotransferase</fullName>
        <ecNumber evidence="3 10">2.4.1.25</ecNumber>
    </recommendedName>
    <alternativeName>
        <fullName evidence="8 10">Amylomaltase</fullName>
    </alternativeName>
    <alternativeName>
        <fullName evidence="9 10">Disproportionating enzyme</fullName>
    </alternativeName>
</protein>
<dbReference type="EMBL" id="JBBLZC010000007">
    <property type="protein sequence ID" value="MEK0083309.1"/>
    <property type="molecule type" value="Genomic_DNA"/>
</dbReference>
<evidence type="ECO:0000256" key="11">
    <source>
        <dbReference type="SAM" id="MobiDB-lite"/>
    </source>
</evidence>
<dbReference type="InterPro" id="IPR003385">
    <property type="entry name" value="Glyco_hydro_77"/>
</dbReference>
<organism evidence="12 13">
    <name type="scientific">Benzoatithermus flavus</name>
    <dbReference type="NCBI Taxonomy" id="3108223"/>
    <lineage>
        <taxon>Bacteria</taxon>
        <taxon>Pseudomonadati</taxon>
        <taxon>Pseudomonadota</taxon>
        <taxon>Alphaproteobacteria</taxon>
        <taxon>Geminicoccales</taxon>
        <taxon>Geminicoccaceae</taxon>
        <taxon>Benzoatithermus</taxon>
    </lineage>
</organism>
<keyword evidence="6 10" id="KW-0808">Transferase</keyword>
<proteinExistence type="inferred from homology"/>
<dbReference type="Proteomes" id="UP001375743">
    <property type="component" value="Unassembled WGS sequence"/>
</dbReference>
<evidence type="ECO:0000256" key="5">
    <source>
        <dbReference type="ARBA" id="ARBA00022676"/>
    </source>
</evidence>
<evidence type="ECO:0000256" key="10">
    <source>
        <dbReference type="RuleBase" id="RU361207"/>
    </source>
</evidence>
<dbReference type="Gene3D" id="3.20.20.80">
    <property type="entry name" value="Glycosidases"/>
    <property type="match status" value="1"/>
</dbReference>
<evidence type="ECO:0000313" key="12">
    <source>
        <dbReference type="EMBL" id="MEK0083309.1"/>
    </source>
</evidence>
<evidence type="ECO:0000256" key="3">
    <source>
        <dbReference type="ARBA" id="ARBA00012560"/>
    </source>
</evidence>
<sequence>MSDILEELASLVGIEPGYWDIAGHWHTTPAETKRALLRALRLDPEDAAAARRLREHGSEPPAGSALPSCPRPGDLGIGRSWGVTCQAYGLRSDRNAGIGDFEDVAVLAEQLAAEGADFLGLSPLHALFPEDPARYSPYAPSSRRWLNELLIAVDAACRDLGLTPIEVEGAAELRAAALIDYGAVATAKGAALERLWRAFRATHLAEGAKTALGRDFRAWQAAQGEDLERFCRFQVLAGLVARERGRPVPFQDWPAVWRRPDHPEVEAVAVRERVAVDGRAFLQWLADRQLAGAQARARAAGMRIGLYADLATGVVPDGAEAWADPEALVTGATMGAPPDPLGPFGQNWNVVAPSPLVLASTDAASLRATLRATMRHAGALRIDHALGLMRLFLIPPGGTAADGAYVRYPYARLLRAVAEEARASGCIVIGEDLGTVPEGFREPMLGAGLLGYRVVWFERDWHGDQSFLPPERFPAQAMATVSTHDLPTVRGWFLAQDVLWRERLGLYRDQEQAEADRRARLHEAALLLERLRASGLLGDEADEEARTLALHRHLGRSASELAAVQLDDLAGELEQPNLPGTIAGHPNWRRRCPLAVDAVTGSPLAARILTVMRAERPR</sequence>
<evidence type="ECO:0000313" key="13">
    <source>
        <dbReference type="Proteomes" id="UP001375743"/>
    </source>
</evidence>
<keyword evidence="13" id="KW-1185">Reference proteome</keyword>
<dbReference type="PANTHER" id="PTHR32438:SF5">
    <property type="entry name" value="4-ALPHA-GLUCANOTRANSFERASE DPE1, CHLOROPLASTIC_AMYLOPLASTIC"/>
    <property type="match status" value="1"/>
</dbReference>
<evidence type="ECO:0000256" key="8">
    <source>
        <dbReference type="ARBA" id="ARBA00031423"/>
    </source>
</evidence>
<dbReference type="SUPFAM" id="SSF51445">
    <property type="entry name" value="(Trans)glycosidases"/>
    <property type="match status" value="1"/>
</dbReference>
<comment type="catalytic activity">
    <reaction evidence="1 10">
        <text>Transfers a segment of a (1-&gt;4)-alpha-D-glucan to a new position in an acceptor, which may be glucose or a (1-&gt;4)-alpha-D-glucan.</text>
        <dbReference type="EC" id="2.4.1.25"/>
    </reaction>
</comment>
<dbReference type="RefSeq" id="WP_418159152.1">
    <property type="nucleotide sequence ID" value="NZ_JBBLZC010000007.1"/>
</dbReference>
<dbReference type="NCBIfam" id="TIGR00217">
    <property type="entry name" value="malQ"/>
    <property type="match status" value="1"/>
</dbReference>
<comment type="similarity">
    <text evidence="2 10">Belongs to the disproportionating enzyme family.</text>
</comment>
<dbReference type="GO" id="GO:0004134">
    <property type="term" value="F:4-alpha-glucanotransferase activity"/>
    <property type="evidence" value="ECO:0007669"/>
    <property type="project" value="UniProtKB-EC"/>
</dbReference>
<dbReference type="Pfam" id="PF02446">
    <property type="entry name" value="Glyco_hydro_77"/>
    <property type="match status" value="1"/>
</dbReference>
<gene>
    <name evidence="12" type="primary">malQ</name>
    <name evidence="12" type="ORF">U1T56_09095</name>
</gene>
<comment type="caution">
    <text evidence="12">The sequence shown here is derived from an EMBL/GenBank/DDBJ whole genome shotgun (WGS) entry which is preliminary data.</text>
</comment>
<keyword evidence="7 10" id="KW-0119">Carbohydrate metabolism</keyword>
<evidence type="ECO:0000256" key="4">
    <source>
        <dbReference type="ARBA" id="ARBA00020295"/>
    </source>
</evidence>
<dbReference type="EC" id="2.4.1.25" evidence="3 10"/>
<evidence type="ECO:0000256" key="2">
    <source>
        <dbReference type="ARBA" id="ARBA00005684"/>
    </source>
</evidence>
<accession>A0ABU8XSF2</accession>
<feature type="region of interest" description="Disordered" evidence="11">
    <location>
        <begin position="50"/>
        <end position="70"/>
    </location>
</feature>
<dbReference type="InterPro" id="IPR017853">
    <property type="entry name" value="GH"/>
</dbReference>
<dbReference type="PANTHER" id="PTHR32438">
    <property type="entry name" value="4-ALPHA-GLUCANOTRANSFERASE DPE1, CHLOROPLASTIC/AMYLOPLASTIC"/>
    <property type="match status" value="1"/>
</dbReference>
<evidence type="ECO:0000256" key="9">
    <source>
        <dbReference type="ARBA" id="ARBA00031501"/>
    </source>
</evidence>
<evidence type="ECO:0000256" key="1">
    <source>
        <dbReference type="ARBA" id="ARBA00000439"/>
    </source>
</evidence>
<evidence type="ECO:0000256" key="6">
    <source>
        <dbReference type="ARBA" id="ARBA00022679"/>
    </source>
</evidence>
<name>A0ABU8XSF2_9PROT</name>